<dbReference type="Proteomes" id="UP000621516">
    <property type="component" value="Unassembled WGS sequence"/>
</dbReference>
<keyword evidence="4" id="KW-1185">Reference proteome</keyword>
<feature type="domain" description="Fatty acid desaturase" evidence="2">
    <location>
        <begin position="26"/>
        <end position="295"/>
    </location>
</feature>
<reference evidence="3 4" key="1">
    <citation type="journal article" date="2018" name="J. Microbiol.">
        <title>Aestuariibaculum marinum sp. nov., a marine bacterium isolated from seawater in South Korea.</title>
        <authorList>
            <person name="Choi J."/>
            <person name="Lee D."/>
            <person name="Jang J.H."/>
            <person name="Cha S."/>
            <person name="Seo T."/>
        </authorList>
    </citation>
    <scope>NUCLEOTIDE SEQUENCE [LARGE SCALE GENOMIC DNA]</scope>
    <source>
        <strain evidence="3 4">IP7</strain>
    </source>
</reference>
<dbReference type="Pfam" id="PF00487">
    <property type="entry name" value="FA_desaturase"/>
    <property type="match status" value="1"/>
</dbReference>
<proteinExistence type="predicted"/>
<evidence type="ECO:0000256" key="1">
    <source>
        <dbReference type="SAM" id="Phobius"/>
    </source>
</evidence>
<dbReference type="InterPro" id="IPR012171">
    <property type="entry name" value="Fatty_acid_desaturase"/>
</dbReference>
<dbReference type="PANTHER" id="PTHR19353:SF19">
    <property type="entry name" value="DELTA(5) FATTY ACID DESATURASE C-RELATED"/>
    <property type="match status" value="1"/>
</dbReference>
<dbReference type="GO" id="GO:0016020">
    <property type="term" value="C:membrane"/>
    <property type="evidence" value="ECO:0007669"/>
    <property type="project" value="TreeGrafter"/>
</dbReference>
<dbReference type="AlphaFoldDB" id="A0A8J6Q4J8"/>
<keyword evidence="1" id="KW-0812">Transmembrane</keyword>
<feature type="transmembrane region" description="Helical" evidence="1">
    <location>
        <begin position="121"/>
        <end position="140"/>
    </location>
</feature>
<protein>
    <submittedName>
        <fullName evidence="3">Fatty acid desaturase</fullName>
    </submittedName>
</protein>
<comment type="caution">
    <text evidence="3">The sequence shown here is derived from an EMBL/GenBank/DDBJ whole genome shotgun (WGS) entry which is preliminary data.</text>
</comment>
<gene>
    <name evidence="3" type="ORF">ICJ85_14715</name>
</gene>
<feature type="transmembrane region" description="Helical" evidence="1">
    <location>
        <begin position="26"/>
        <end position="46"/>
    </location>
</feature>
<accession>A0A8J6Q4J8</accession>
<keyword evidence="1" id="KW-1133">Transmembrane helix</keyword>
<evidence type="ECO:0000313" key="4">
    <source>
        <dbReference type="Proteomes" id="UP000621516"/>
    </source>
</evidence>
<feature type="transmembrane region" description="Helical" evidence="1">
    <location>
        <begin position="188"/>
        <end position="209"/>
    </location>
</feature>
<dbReference type="GO" id="GO:0008610">
    <property type="term" value="P:lipid biosynthetic process"/>
    <property type="evidence" value="ECO:0007669"/>
    <property type="project" value="UniProtKB-ARBA"/>
</dbReference>
<evidence type="ECO:0000313" key="3">
    <source>
        <dbReference type="EMBL" id="MBD0825270.1"/>
    </source>
</evidence>
<name>A0A8J6Q4J8_9FLAO</name>
<feature type="transmembrane region" description="Helical" evidence="1">
    <location>
        <begin position="161"/>
        <end position="182"/>
    </location>
</feature>
<feature type="transmembrane region" description="Helical" evidence="1">
    <location>
        <begin position="58"/>
        <end position="77"/>
    </location>
</feature>
<dbReference type="PANTHER" id="PTHR19353">
    <property type="entry name" value="FATTY ACID DESATURASE 2"/>
    <property type="match status" value="1"/>
</dbReference>
<keyword evidence="1" id="KW-0472">Membrane</keyword>
<organism evidence="3 4">
    <name type="scientific">Aestuariibaculum marinum</name>
    <dbReference type="NCBI Taxonomy" id="2683592"/>
    <lineage>
        <taxon>Bacteria</taxon>
        <taxon>Pseudomonadati</taxon>
        <taxon>Bacteroidota</taxon>
        <taxon>Flavobacteriia</taxon>
        <taxon>Flavobacteriales</taxon>
        <taxon>Flavobacteriaceae</taxon>
    </lineage>
</organism>
<sequence length="322" mass="37763">MVLILPLVYIAVYIAAIQFSTITGVFYLLYAFLGIITVLIFMNIIHDAVHDNVFKKKWKNKALLVIFDLLGGNSYIWKKRHVLLHHNYQNIAGWDSDVEQAGVIRIFKEDKATFISRNQSWLIFIFYPLYLLNWLLVRDFKDFFFKNRTIKKVCKIPLKEYFKMIFFKGVYGVYIIGVPVFFGVDLPVVLLAAFIMLVTGSIFALSALLPPHVNAKNDFPHPDENGQLNISWLEHQFITTNDVTMDNWVSRYVMGNFNYHLAHHLFPNINSVYAPEVSLEIKSYAQEYGLNYRSYNLFKALYYHYQLIKENAVEQNFFEEDM</sequence>
<evidence type="ECO:0000259" key="2">
    <source>
        <dbReference type="Pfam" id="PF00487"/>
    </source>
</evidence>
<dbReference type="EMBL" id="JACVXD010000012">
    <property type="protein sequence ID" value="MBD0825270.1"/>
    <property type="molecule type" value="Genomic_DNA"/>
</dbReference>
<dbReference type="InterPro" id="IPR005804">
    <property type="entry name" value="FA_desaturase_dom"/>
</dbReference>
<dbReference type="GO" id="GO:0016717">
    <property type="term" value="F:oxidoreductase activity, acting on paired donors, with oxidation of a pair of donors resulting in the reduction of molecular oxygen to two molecules of water"/>
    <property type="evidence" value="ECO:0007669"/>
    <property type="project" value="TreeGrafter"/>
</dbReference>